<dbReference type="EMBL" id="UYWY01023103">
    <property type="protein sequence ID" value="VDM47124.1"/>
    <property type="molecule type" value="Genomic_DNA"/>
</dbReference>
<evidence type="ECO:0000256" key="7">
    <source>
        <dbReference type="ARBA" id="ARBA00023136"/>
    </source>
</evidence>
<keyword evidence="3" id="KW-0337">GPI-anchor biosynthesis</keyword>
<keyword evidence="5 8" id="KW-1133">Transmembrane helix</keyword>
<name>A0A183V4Y3_TOXCA</name>
<evidence type="ECO:0000256" key="4">
    <source>
        <dbReference type="ARBA" id="ARBA00022692"/>
    </source>
</evidence>
<feature type="transmembrane region" description="Helical" evidence="8">
    <location>
        <begin position="139"/>
        <end position="157"/>
    </location>
</feature>
<protein>
    <submittedName>
        <fullName evidence="12">Post-GPI attachment to proteins factor 2</fullName>
    </submittedName>
</protein>
<dbReference type="GO" id="GO:0005789">
    <property type="term" value="C:endoplasmic reticulum membrane"/>
    <property type="evidence" value="ECO:0007669"/>
    <property type="project" value="TreeGrafter"/>
</dbReference>
<keyword evidence="11" id="KW-1185">Reference proteome</keyword>
<evidence type="ECO:0000256" key="2">
    <source>
        <dbReference type="ARBA" id="ARBA00007414"/>
    </source>
</evidence>
<proteinExistence type="inferred from homology"/>
<gene>
    <name evidence="10" type="ORF">TCNE_LOCUS15803</name>
</gene>
<feature type="transmembrane region" description="Helical" evidence="8">
    <location>
        <begin position="198"/>
        <end position="221"/>
    </location>
</feature>
<evidence type="ECO:0000256" key="3">
    <source>
        <dbReference type="ARBA" id="ARBA00022502"/>
    </source>
</evidence>
<dbReference type="PANTHER" id="PTHR12892:SF11">
    <property type="entry name" value="POST-GPI ATTACHMENT TO PROTEINS FACTOR 2"/>
    <property type="match status" value="1"/>
</dbReference>
<dbReference type="PANTHER" id="PTHR12892">
    <property type="entry name" value="FGF RECEPTOR ACTIVATING PROTEIN 1"/>
    <property type="match status" value="1"/>
</dbReference>
<dbReference type="InterPro" id="IPR019402">
    <property type="entry name" value="CWH43_N"/>
</dbReference>
<evidence type="ECO:0000313" key="12">
    <source>
        <dbReference type="WBParaSite" id="TCNE_0001580401-mRNA-1"/>
    </source>
</evidence>
<dbReference type="GO" id="GO:0006506">
    <property type="term" value="P:GPI anchor biosynthetic process"/>
    <property type="evidence" value="ECO:0007669"/>
    <property type="project" value="UniProtKB-KW"/>
</dbReference>
<accession>A0A183V4Y3</accession>
<evidence type="ECO:0000313" key="11">
    <source>
        <dbReference type="Proteomes" id="UP000050794"/>
    </source>
</evidence>
<keyword evidence="4 8" id="KW-0812">Transmembrane</keyword>
<feature type="domain" description="CWH43-like N-terminal" evidence="9">
    <location>
        <begin position="78"/>
        <end position="224"/>
    </location>
</feature>
<evidence type="ECO:0000256" key="8">
    <source>
        <dbReference type="SAM" id="Phobius"/>
    </source>
</evidence>
<reference evidence="10 11" key="2">
    <citation type="submission" date="2018-11" db="EMBL/GenBank/DDBJ databases">
        <authorList>
            <consortium name="Pathogen Informatics"/>
        </authorList>
    </citation>
    <scope>NUCLEOTIDE SEQUENCE [LARGE SCALE GENOMIC DNA]</scope>
</reference>
<feature type="transmembrane region" description="Helical" evidence="8">
    <location>
        <begin position="169"/>
        <end position="192"/>
    </location>
</feature>
<evidence type="ECO:0000256" key="6">
    <source>
        <dbReference type="ARBA" id="ARBA00023034"/>
    </source>
</evidence>
<sequence>MWMVSLLSVNGDDGKVSPPLPSDCNGGDTELKKCSTLSRSLPYHDRWALFGSLPLFIGSEADRRIYYNRAGRIRLPVRLVTYIFCSLPTLALFACVFLALETDFELATRTHCGVQNLLPSVSVAVGDFHWGNLLWKSAIFTHLPPRICVAFVYAQLFRVPFERCGQQTLRYATCVTNLIELFSLGLLSAVTSEHNHPLHVFAFTTFQVCLHLNLLLIFIFTHHYIGFSSNKCPYRTEFVPGNASVLFHILVIL</sequence>
<dbReference type="Proteomes" id="UP000050794">
    <property type="component" value="Unassembled WGS sequence"/>
</dbReference>
<evidence type="ECO:0000259" key="9">
    <source>
        <dbReference type="Pfam" id="PF10277"/>
    </source>
</evidence>
<keyword evidence="6" id="KW-0333">Golgi apparatus</keyword>
<dbReference type="Pfam" id="PF10277">
    <property type="entry name" value="Frag1"/>
    <property type="match status" value="1"/>
</dbReference>
<evidence type="ECO:0000313" key="10">
    <source>
        <dbReference type="EMBL" id="VDM47124.1"/>
    </source>
</evidence>
<dbReference type="InterPro" id="IPR039545">
    <property type="entry name" value="PGAP2"/>
</dbReference>
<evidence type="ECO:0000256" key="5">
    <source>
        <dbReference type="ARBA" id="ARBA00022989"/>
    </source>
</evidence>
<organism evidence="11 12">
    <name type="scientific">Toxocara canis</name>
    <name type="common">Canine roundworm</name>
    <dbReference type="NCBI Taxonomy" id="6265"/>
    <lineage>
        <taxon>Eukaryota</taxon>
        <taxon>Metazoa</taxon>
        <taxon>Ecdysozoa</taxon>
        <taxon>Nematoda</taxon>
        <taxon>Chromadorea</taxon>
        <taxon>Rhabditida</taxon>
        <taxon>Spirurina</taxon>
        <taxon>Ascaridomorpha</taxon>
        <taxon>Ascaridoidea</taxon>
        <taxon>Toxocaridae</taxon>
        <taxon>Toxocara</taxon>
    </lineage>
</organism>
<dbReference type="GO" id="GO:0000139">
    <property type="term" value="C:Golgi membrane"/>
    <property type="evidence" value="ECO:0007669"/>
    <property type="project" value="UniProtKB-SubCell"/>
</dbReference>
<comment type="similarity">
    <text evidence="2">Belongs to the PGAP2 family.</text>
</comment>
<keyword evidence="7 8" id="KW-0472">Membrane</keyword>
<evidence type="ECO:0000256" key="1">
    <source>
        <dbReference type="ARBA" id="ARBA00004653"/>
    </source>
</evidence>
<dbReference type="WBParaSite" id="TCNE_0001580401-mRNA-1">
    <property type="protein sequence ID" value="TCNE_0001580401-mRNA-1"/>
    <property type="gene ID" value="TCNE_0001580401"/>
</dbReference>
<feature type="transmembrane region" description="Helical" evidence="8">
    <location>
        <begin position="79"/>
        <end position="100"/>
    </location>
</feature>
<comment type="subcellular location">
    <subcellularLocation>
        <location evidence="1">Golgi apparatus membrane</location>
        <topology evidence="1">Multi-pass membrane protein</topology>
    </subcellularLocation>
</comment>
<dbReference type="AlphaFoldDB" id="A0A183V4Y3"/>
<reference evidence="12" key="1">
    <citation type="submission" date="2016-06" db="UniProtKB">
        <authorList>
            <consortium name="WormBaseParasite"/>
        </authorList>
    </citation>
    <scope>IDENTIFICATION</scope>
</reference>